<name>A0AAE4BQV7_9BACT</name>
<organism evidence="1 2">
    <name type="scientific">Aureibacter tunicatorum</name>
    <dbReference type="NCBI Taxonomy" id="866807"/>
    <lineage>
        <taxon>Bacteria</taxon>
        <taxon>Pseudomonadati</taxon>
        <taxon>Bacteroidota</taxon>
        <taxon>Cytophagia</taxon>
        <taxon>Cytophagales</taxon>
        <taxon>Persicobacteraceae</taxon>
        <taxon>Aureibacter</taxon>
    </lineage>
</organism>
<comment type="caution">
    <text evidence="1">The sequence shown here is derived from an EMBL/GenBank/DDBJ whole genome shotgun (WGS) entry which is preliminary data.</text>
</comment>
<keyword evidence="2" id="KW-1185">Reference proteome</keyword>
<evidence type="ECO:0008006" key="3">
    <source>
        <dbReference type="Google" id="ProtNLM"/>
    </source>
</evidence>
<sequence>MKDKIVYLFFTFALLATIQLTSCNPESEEFAPSVSTAISFSSDTVSFDTLITNQLSVTHRLKIYNSNKSATLIKKIGMRSMEQTPYEVIINGIPSHTLENQKLFGNDSLMVLFSVTIPESEDSYPFKVEDFLDIEFDSFSRSIPVLAWGENTNQIEGQSHITENTTWDDSKPYMLNDTLWIDQGATLSIASGVKIYGNDNTAIIVNGSLEAIGTYESPIQFTSWRQDDRYEDMFGQWGGIYFSENSKNNKFENVKIRNAQNGIISDDNSDISLHNTVIENMTYNGVMNTNGVINASNTVINNCGDYCIKSTGGTIDLKHSTLANFYYNLLVPGRNTHNALVLIEDQSIQEDGTTSNYTVKLNLENNIIACSSWQESIILNFINEGHETNIINNLINSRDEEMLNGNHASDFSMESLFTTPEEYNYTLNAEIEDHPATNKGNDIGIPVDLANINREYPCSLGAFEFLLTEK</sequence>
<dbReference type="RefSeq" id="WP_309936768.1">
    <property type="nucleotide sequence ID" value="NZ_AP025305.1"/>
</dbReference>
<dbReference type="SUPFAM" id="SSF51126">
    <property type="entry name" value="Pectin lyase-like"/>
    <property type="match status" value="1"/>
</dbReference>
<dbReference type="Proteomes" id="UP001185092">
    <property type="component" value="Unassembled WGS sequence"/>
</dbReference>
<evidence type="ECO:0000313" key="1">
    <source>
        <dbReference type="EMBL" id="MDR6237313.1"/>
    </source>
</evidence>
<dbReference type="EMBL" id="JAVDQD010000001">
    <property type="protein sequence ID" value="MDR6237313.1"/>
    <property type="molecule type" value="Genomic_DNA"/>
</dbReference>
<proteinExistence type="predicted"/>
<protein>
    <recommendedName>
        <fullName evidence="3">Right handed beta helix domain-containing protein</fullName>
    </recommendedName>
</protein>
<dbReference type="AlphaFoldDB" id="A0AAE4BQV7"/>
<dbReference type="InterPro" id="IPR011050">
    <property type="entry name" value="Pectin_lyase_fold/virulence"/>
</dbReference>
<accession>A0AAE4BQV7</accession>
<reference evidence="1" key="1">
    <citation type="submission" date="2023-07" db="EMBL/GenBank/DDBJ databases">
        <title>Genomic Encyclopedia of Type Strains, Phase IV (KMG-IV): sequencing the most valuable type-strain genomes for metagenomic binning, comparative biology and taxonomic classification.</title>
        <authorList>
            <person name="Goeker M."/>
        </authorList>
    </citation>
    <scope>NUCLEOTIDE SEQUENCE</scope>
    <source>
        <strain evidence="1">DSM 26174</strain>
    </source>
</reference>
<evidence type="ECO:0000313" key="2">
    <source>
        <dbReference type="Proteomes" id="UP001185092"/>
    </source>
</evidence>
<gene>
    <name evidence="1" type="ORF">HNQ88_000289</name>
</gene>